<dbReference type="EMBL" id="CAJVPP010000934">
    <property type="protein sequence ID" value="CAG8522877.1"/>
    <property type="molecule type" value="Genomic_DNA"/>
</dbReference>
<feature type="region of interest" description="Disordered" evidence="2">
    <location>
        <begin position="27"/>
        <end position="52"/>
    </location>
</feature>
<name>A0A9N9AA69_FUNMO</name>
<keyword evidence="4" id="KW-1185">Reference proteome</keyword>
<evidence type="ECO:0000313" key="4">
    <source>
        <dbReference type="Proteomes" id="UP000789375"/>
    </source>
</evidence>
<dbReference type="GO" id="GO:0005680">
    <property type="term" value="C:anaphase-promoting complex"/>
    <property type="evidence" value="ECO:0007669"/>
    <property type="project" value="InterPro"/>
</dbReference>
<proteinExistence type="predicted"/>
<evidence type="ECO:0000313" key="3">
    <source>
        <dbReference type="EMBL" id="CAG8522877.1"/>
    </source>
</evidence>
<organism evidence="3 4">
    <name type="scientific">Funneliformis mosseae</name>
    <name type="common">Endomycorrhizal fungus</name>
    <name type="synonym">Glomus mosseae</name>
    <dbReference type="NCBI Taxonomy" id="27381"/>
    <lineage>
        <taxon>Eukaryota</taxon>
        <taxon>Fungi</taxon>
        <taxon>Fungi incertae sedis</taxon>
        <taxon>Mucoromycota</taxon>
        <taxon>Glomeromycotina</taxon>
        <taxon>Glomeromycetes</taxon>
        <taxon>Glomerales</taxon>
        <taxon>Glomeraceae</taxon>
        <taxon>Funneliformis</taxon>
    </lineage>
</organism>
<evidence type="ECO:0000256" key="2">
    <source>
        <dbReference type="SAM" id="MobiDB-lite"/>
    </source>
</evidence>
<sequence>MLRRNPTRLDIRQDDIEQLHDLRAIYQRKLSQKPGASGKGKRKRPCVRPDLNGMIGLKNKGYQPALITIFLESNPTNPPIASITY</sequence>
<comment type="caution">
    <text evidence="3">The sequence shown here is derived from an EMBL/GenBank/DDBJ whole genome shotgun (WGS) entry which is preliminary data.</text>
</comment>
<keyword evidence="1" id="KW-0833">Ubl conjugation pathway</keyword>
<gene>
    <name evidence="3" type="ORF">FMOSSE_LOCUS5122</name>
</gene>
<dbReference type="GO" id="GO:0031145">
    <property type="term" value="P:anaphase-promoting complex-dependent catabolic process"/>
    <property type="evidence" value="ECO:0007669"/>
    <property type="project" value="InterPro"/>
</dbReference>
<reference evidence="3" key="1">
    <citation type="submission" date="2021-06" db="EMBL/GenBank/DDBJ databases">
        <authorList>
            <person name="Kallberg Y."/>
            <person name="Tangrot J."/>
            <person name="Rosling A."/>
        </authorList>
    </citation>
    <scope>NUCLEOTIDE SEQUENCE</scope>
    <source>
        <strain evidence="3">87-6 pot B 2015</strain>
    </source>
</reference>
<dbReference type="Pfam" id="PF10471">
    <property type="entry name" value="ANAPC_CDC26"/>
    <property type="match status" value="1"/>
</dbReference>
<dbReference type="AlphaFoldDB" id="A0A9N9AA69"/>
<evidence type="ECO:0000256" key="1">
    <source>
        <dbReference type="ARBA" id="ARBA00022786"/>
    </source>
</evidence>
<dbReference type="InterPro" id="IPR018860">
    <property type="entry name" value="APC_suCDC26"/>
</dbReference>
<dbReference type="Proteomes" id="UP000789375">
    <property type="component" value="Unassembled WGS sequence"/>
</dbReference>
<protein>
    <submittedName>
        <fullName evidence="3">12191_t:CDS:1</fullName>
    </submittedName>
</protein>
<accession>A0A9N9AA69</accession>